<organism evidence="4 5">
    <name type="scientific">Pedococcus cremeus</name>
    <dbReference type="NCBI Taxonomy" id="587636"/>
    <lineage>
        <taxon>Bacteria</taxon>
        <taxon>Bacillati</taxon>
        <taxon>Actinomycetota</taxon>
        <taxon>Actinomycetes</taxon>
        <taxon>Micrococcales</taxon>
        <taxon>Intrasporangiaceae</taxon>
        <taxon>Pedococcus</taxon>
    </lineage>
</organism>
<dbReference type="SUPFAM" id="SSF53335">
    <property type="entry name" value="S-adenosyl-L-methionine-dependent methyltransferases"/>
    <property type="match status" value="1"/>
</dbReference>
<dbReference type="EMBL" id="FOHB01000007">
    <property type="protein sequence ID" value="SES43238.1"/>
    <property type="molecule type" value="Genomic_DNA"/>
</dbReference>
<keyword evidence="5" id="KW-1185">Reference proteome</keyword>
<dbReference type="RefSeq" id="WP_091761261.1">
    <property type="nucleotide sequence ID" value="NZ_FOHB01000007.1"/>
</dbReference>
<reference evidence="5" key="1">
    <citation type="submission" date="2016-10" db="EMBL/GenBank/DDBJ databases">
        <authorList>
            <person name="Varghese N."/>
            <person name="Submissions S."/>
        </authorList>
    </citation>
    <scope>NUCLEOTIDE SEQUENCE [LARGE SCALE GENOMIC DNA]</scope>
    <source>
        <strain evidence="5">CGMCC 1.6963</strain>
    </source>
</reference>
<dbReference type="PANTHER" id="PTHR43464:SF19">
    <property type="entry name" value="UBIQUINONE BIOSYNTHESIS O-METHYLTRANSFERASE, MITOCHONDRIAL"/>
    <property type="match status" value="1"/>
</dbReference>
<evidence type="ECO:0000313" key="5">
    <source>
        <dbReference type="Proteomes" id="UP000199019"/>
    </source>
</evidence>
<dbReference type="Pfam" id="PF13489">
    <property type="entry name" value="Methyltransf_23"/>
    <property type="match status" value="1"/>
</dbReference>
<dbReference type="GO" id="GO:0008168">
    <property type="term" value="F:methyltransferase activity"/>
    <property type="evidence" value="ECO:0007669"/>
    <property type="project" value="UniProtKB-KW"/>
</dbReference>
<dbReference type="Proteomes" id="UP000199019">
    <property type="component" value="Unassembled WGS sequence"/>
</dbReference>
<protein>
    <submittedName>
        <fullName evidence="4">Methyltransferase domain-containing protein</fullName>
    </submittedName>
</protein>
<dbReference type="AlphaFoldDB" id="A0A1H9XAJ9"/>
<keyword evidence="2 4" id="KW-0808">Transferase</keyword>
<evidence type="ECO:0000256" key="2">
    <source>
        <dbReference type="ARBA" id="ARBA00022679"/>
    </source>
</evidence>
<name>A0A1H9XAJ9_9MICO</name>
<evidence type="ECO:0000313" key="4">
    <source>
        <dbReference type="EMBL" id="SES43238.1"/>
    </source>
</evidence>
<keyword evidence="3" id="KW-0949">S-adenosyl-L-methionine</keyword>
<dbReference type="InterPro" id="IPR029063">
    <property type="entry name" value="SAM-dependent_MTases_sf"/>
</dbReference>
<dbReference type="OrthoDB" id="4484556at2"/>
<dbReference type="Gene3D" id="3.40.50.150">
    <property type="entry name" value="Vaccinia Virus protein VP39"/>
    <property type="match status" value="1"/>
</dbReference>
<dbReference type="CDD" id="cd02440">
    <property type="entry name" value="AdoMet_MTases"/>
    <property type="match status" value="1"/>
</dbReference>
<dbReference type="STRING" id="587636.SAMN05216199_3593"/>
<dbReference type="GO" id="GO:0032259">
    <property type="term" value="P:methylation"/>
    <property type="evidence" value="ECO:0007669"/>
    <property type="project" value="UniProtKB-KW"/>
</dbReference>
<sequence length="207" mass="22896">MDETDGGRGEATSGADYAARLTRLESSTWKRLLGVQAPYRWNLRRLHLGRVLDVGCGIGRNLGHLDGNGVGVDHNPDSIAVARQRGLTVYVPEDFLRSPDARKGSFDSMLVAHVLEHLHADAADELLRTYLPYVRPGGRVVLITPQEVGYRTDETHVRFVDARELERQAHSLGLTVTRSYSFPFPRAAGKVFAYNEFVVVADRSPAG</sequence>
<proteinExistence type="predicted"/>
<gene>
    <name evidence="4" type="ORF">SAMN05216199_3593</name>
</gene>
<evidence type="ECO:0000256" key="1">
    <source>
        <dbReference type="ARBA" id="ARBA00022603"/>
    </source>
</evidence>
<keyword evidence="1 4" id="KW-0489">Methyltransferase</keyword>
<dbReference type="PANTHER" id="PTHR43464">
    <property type="entry name" value="METHYLTRANSFERASE"/>
    <property type="match status" value="1"/>
</dbReference>
<evidence type="ECO:0000256" key="3">
    <source>
        <dbReference type="ARBA" id="ARBA00022691"/>
    </source>
</evidence>
<accession>A0A1H9XAJ9</accession>